<sequence>MLDFFSRSVKTKSDPLADGASAKAYVDSLKKEFGLGAHDRVTEIMAELNEGSVPVSAGLVEAVLTLNTESHGLHETLCGQYVMNARIPKILEGQLRAQILSYGRQFLAFYQSVLSDGLDGSLASGQLPLIPARMMHYRQEYARWQLLRHFSPDEGFWLEVHKLYQFAERQAMEASPVFLFGEQGVATTVQDQYLIMLMLTLLDSGNLPMRQVNFAYELLTLVSNRMSITASFASNSSFVVLLSEDKPAGRADARFSGGDARFWSTAEVVEILHGWALVLEGGRVPAEIKRLIEPGIDANLLRLLCREWAPKPMLFQRAERISVKDRKIEVTHRLPVLHKLIRQPDEVALQHQNRQAATETFDDAANIRIYGFITNRKRDRSPLGPASADAIIAPVQEKFPEWELSNISQTGLGVSLGAVGNEWVGLGHLIGFRSSREAATRSLGMIRRLKHLPKERVYLGIETLSHRPVAAAIRPTDVRLIDPSLPEDQVWQGGHIALFVPFNRQGKSINTLIMPVSVYMLGKQFYMTAKGKHFQIALGKVLEKGSDWCMAEIELVRSLEHLPLGV</sequence>
<dbReference type="Proteomes" id="UP000446658">
    <property type="component" value="Unassembled WGS sequence"/>
</dbReference>
<dbReference type="AlphaFoldDB" id="A0A844GAD9"/>
<protein>
    <recommendedName>
        <fullName evidence="3">PilZ domain-containing protein</fullName>
    </recommendedName>
</protein>
<gene>
    <name evidence="1" type="ORF">GKE73_02635</name>
</gene>
<reference evidence="1 2" key="1">
    <citation type="submission" date="2019-11" db="EMBL/GenBank/DDBJ databases">
        <title>Draft genome sequence of Paludibacterium sp. dN18-1.</title>
        <authorList>
            <person name="Im W.-T."/>
        </authorList>
    </citation>
    <scope>NUCLEOTIDE SEQUENCE [LARGE SCALE GENOMIC DNA]</scope>
    <source>
        <strain evidence="2">dN 18-1</strain>
    </source>
</reference>
<evidence type="ECO:0008006" key="3">
    <source>
        <dbReference type="Google" id="ProtNLM"/>
    </source>
</evidence>
<organism evidence="1 2">
    <name type="scientific">Paludibacterium denitrificans</name>
    <dbReference type="NCBI Taxonomy" id="2675226"/>
    <lineage>
        <taxon>Bacteria</taxon>
        <taxon>Pseudomonadati</taxon>
        <taxon>Pseudomonadota</taxon>
        <taxon>Betaproteobacteria</taxon>
        <taxon>Neisseriales</taxon>
        <taxon>Chromobacteriaceae</taxon>
        <taxon>Paludibacterium</taxon>
    </lineage>
</organism>
<dbReference type="EMBL" id="WLYX01000001">
    <property type="protein sequence ID" value="MTD32589.1"/>
    <property type="molecule type" value="Genomic_DNA"/>
</dbReference>
<accession>A0A844GAD9</accession>
<evidence type="ECO:0000313" key="2">
    <source>
        <dbReference type="Proteomes" id="UP000446658"/>
    </source>
</evidence>
<comment type="caution">
    <text evidence="1">The sequence shown here is derived from an EMBL/GenBank/DDBJ whole genome shotgun (WGS) entry which is preliminary data.</text>
</comment>
<name>A0A844GAD9_9NEIS</name>
<proteinExistence type="predicted"/>
<keyword evidence="2" id="KW-1185">Reference proteome</keyword>
<dbReference type="RefSeq" id="WP_230369069.1">
    <property type="nucleotide sequence ID" value="NZ_WLYX01000001.1"/>
</dbReference>
<evidence type="ECO:0000313" key="1">
    <source>
        <dbReference type="EMBL" id="MTD32589.1"/>
    </source>
</evidence>